<evidence type="ECO:0000313" key="6">
    <source>
        <dbReference type="EMBL" id="AZN29288.1"/>
    </source>
</evidence>
<dbReference type="InterPro" id="IPR020845">
    <property type="entry name" value="AMP-binding_CS"/>
</dbReference>
<dbReference type="Proteomes" id="UP000270021">
    <property type="component" value="Chromosome"/>
</dbReference>
<dbReference type="PROSITE" id="PS00455">
    <property type="entry name" value="AMP_BINDING"/>
    <property type="match status" value="1"/>
</dbReference>
<dbReference type="InterPro" id="IPR000873">
    <property type="entry name" value="AMP-dep_synth/lig_dom"/>
</dbReference>
<dbReference type="SUPFAM" id="SSF56801">
    <property type="entry name" value="Acetyl-CoA synthetase-like"/>
    <property type="match status" value="1"/>
</dbReference>
<feature type="domain" description="AMP-binding enzyme C-terminal" evidence="5">
    <location>
        <begin position="414"/>
        <end position="488"/>
    </location>
</feature>
<dbReference type="GO" id="GO:0006631">
    <property type="term" value="P:fatty acid metabolic process"/>
    <property type="evidence" value="ECO:0007669"/>
    <property type="project" value="TreeGrafter"/>
</dbReference>
<feature type="region of interest" description="Disordered" evidence="3">
    <location>
        <begin position="498"/>
        <end position="517"/>
    </location>
</feature>
<dbReference type="OrthoDB" id="9803968at2"/>
<accession>A0A3Q8WU76</accession>
<dbReference type="InterPro" id="IPR025110">
    <property type="entry name" value="AMP-bd_C"/>
</dbReference>
<evidence type="ECO:0000256" key="1">
    <source>
        <dbReference type="ARBA" id="ARBA00006432"/>
    </source>
</evidence>
<sequence length="517" mass="56694">MTDMSVGELWEARCVSHPEAEFLVFEDPDSGRVRRYTYGQFDSRVEALADILADRGIRAGDRVATLLHNSVEFIETLLALAKIGGVLVPINAASTPCEARYILGHTGARLVVSDPDLGADLESPQLHIRGCAEGAYSTPPAPPRARRDSPAGSDLFQIMFTSGTTSRPKGVMLSHRNATFSGEFCVWQMAMTSTDRLLTSMAMSHINFQFSALMPVIEAGATLVALTRYSATRFWRSVRRHRATLVQGMAMIARTMLKQPVDPGERDHVVRDMHYFLPLSDAEKEEFTSRFGVTLLNNYGSTESLVGVITDPPVGERRWPSIGRIGPGYRARICAEDGTEQPAGQCGELYIHGIPGVSLMMGYWNDPAATAAVLADGWYRTGDYAVVDEEGWFFFLDRHLDLIKRAGENVSATEVECVLSGCPGVEAVAVVGVVDEVRDMAVKAVVVPASEHVTAQSIIDYASRRLSYFKVPTIIEFRSALPRGAYGKVNRQALKEPAEISDRPRACQPTPHITTSH</sequence>
<evidence type="ECO:0000256" key="2">
    <source>
        <dbReference type="ARBA" id="ARBA00022598"/>
    </source>
</evidence>
<evidence type="ECO:0000259" key="4">
    <source>
        <dbReference type="Pfam" id="PF00501"/>
    </source>
</evidence>
<keyword evidence="2 6" id="KW-0436">Ligase</keyword>
<dbReference type="Pfam" id="PF00501">
    <property type="entry name" value="AMP-binding"/>
    <property type="match status" value="1"/>
</dbReference>
<dbReference type="PANTHER" id="PTHR43201:SF5">
    <property type="entry name" value="MEDIUM-CHAIN ACYL-COA LIGASE ACSF2, MITOCHONDRIAL"/>
    <property type="match status" value="1"/>
</dbReference>
<keyword evidence="7" id="KW-1185">Reference proteome</keyword>
<evidence type="ECO:0000313" key="7">
    <source>
        <dbReference type="Proteomes" id="UP000270021"/>
    </source>
</evidence>
<dbReference type="GO" id="GO:0031956">
    <property type="term" value="F:medium-chain fatty acid-CoA ligase activity"/>
    <property type="evidence" value="ECO:0007669"/>
    <property type="project" value="TreeGrafter"/>
</dbReference>
<name>A0A3Q8WU76_9ACTO</name>
<feature type="domain" description="AMP-dependent synthetase/ligase" evidence="4">
    <location>
        <begin position="11"/>
        <end position="364"/>
    </location>
</feature>
<evidence type="ECO:0000259" key="5">
    <source>
        <dbReference type="Pfam" id="PF13193"/>
    </source>
</evidence>
<comment type="similarity">
    <text evidence="1">Belongs to the ATP-dependent AMP-binding enzyme family.</text>
</comment>
<dbReference type="PANTHER" id="PTHR43201">
    <property type="entry name" value="ACYL-COA SYNTHETASE"/>
    <property type="match status" value="1"/>
</dbReference>
<proteinExistence type="inferred from homology"/>
<gene>
    <name evidence="6" type="ORF">EJO69_02450</name>
</gene>
<reference evidence="6 7" key="1">
    <citation type="submission" date="2018-12" db="EMBL/GenBank/DDBJ databases">
        <title>Complete genome sequence of Flaviflexus salsibiostraticola KCTC 33148.</title>
        <authorList>
            <person name="Bae J.-W."/>
        </authorList>
    </citation>
    <scope>NUCLEOTIDE SEQUENCE [LARGE SCALE GENOMIC DNA]</scope>
    <source>
        <strain evidence="6 7">KCTC 33148</strain>
    </source>
</reference>
<dbReference type="EMBL" id="CP034438">
    <property type="protein sequence ID" value="AZN29288.1"/>
    <property type="molecule type" value="Genomic_DNA"/>
</dbReference>
<protein>
    <submittedName>
        <fullName evidence="6">ATP-dependent acyl-CoA ligase</fullName>
    </submittedName>
</protein>
<dbReference type="InterPro" id="IPR042099">
    <property type="entry name" value="ANL_N_sf"/>
</dbReference>
<evidence type="ECO:0000256" key="3">
    <source>
        <dbReference type="SAM" id="MobiDB-lite"/>
    </source>
</evidence>
<dbReference type="AlphaFoldDB" id="A0A3Q8WU76"/>
<dbReference type="RefSeq" id="WP_126038765.1">
    <property type="nucleotide sequence ID" value="NZ_CP034438.1"/>
</dbReference>
<dbReference type="KEGG" id="fsl:EJO69_02450"/>
<dbReference type="Gene3D" id="3.30.300.30">
    <property type="match status" value="1"/>
</dbReference>
<organism evidence="6 7">
    <name type="scientific">Flaviflexus salsibiostraticola</name>
    <dbReference type="NCBI Taxonomy" id="1282737"/>
    <lineage>
        <taxon>Bacteria</taxon>
        <taxon>Bacillati</taxon>
        <taxon>Actinomycetota</taxon>
        <taxon>Actinomycetes</taxon>
        <taxon>Actinomycetales</taxon>
        <taxon>Actinomycetaceae</taxon>
        <taxon>Flaviflexus</taxon>
    </lineage>
</organism>
<dbReference type="Pfam" id="PF13193">
    <property type="entry name" value="AMP-binding_C"/>
    <property type="match status" value="1"/>
</dbReference>
<dbReference type="InterPro" id="IPR045851">
    <property type="entry name" value="AMP-bd_C_sf"/>
</dbReference>
<dbReference type="Gene3D" id="3.40.50.12780">
    <property type="entry name" value="N-terminal domain of ligase-like"/>
    <property type="match status" value="1"/>
</dbReference>